<protein>
    <submittedName>
        <fullName evidence="2">Uncharacterized protein</fullName>
    </submittedName>
</protein>
<organism evidence="2 3">
    <name type="scientific">Arthrobacter phage Amyev</name>
    <dbReference type="NCBI Taxonomy" id="2832315"/>
    <lineage>
        <taxon>Viruses</taxon>
        <taxon>Duplodnaviria</taxon>
        <taxon>Heunggongvirae</taxon>
        <taxon>Uroviricota</taxon>
        <taxon>Caudoviricetes</taxon>
        <taxon>Casidaviridae</taxon>
        <taxon>Yangvirus</taxon>
        <taxon>Yangvirus amyev</taxon>
    </lineage>
</organism>
<gene>
    <name evidence="2" type="primary">67</name>
    <name evidence="2" type="ORF">SEA_AMYEV_67</name>
</gene>
<evidence type="ECO:0000313" key="3">
    <source>
        <dbReference type="Proteomes" id="UP001200073"/>
    </source>
</evidence>
<dbReference type="Proteomes" id="UP001200073">
    <property type="component" value="Segment"/>
</dbReference>
<evidence type="ECO:0000256" key="1">
    <source>
        <dbReference type="SAM" id="MobiDB-lite"/>
    </source>
</evidence>
<accession>A0AA48Y3X7</accession>
<evidence type="ECO:0000313" key="2">
    <source>
        <dbReference type="EMBL" id="UIW13482.1"/>
    </source>
</evidence>
<dbReference type="KEGG" id="vg:77954154"/>
<sequence>MLLMLQIRDIAVALRIGLALGRVGKTPTPDAQNDPPASAEEPPCPAPKRYPVGFQRNGEG</sequence>
<dbReference type="EMBL" id="OL549191">
    <property type="protein sequence ID" value="UIW13482.1"/>
    <property type="molecule type" value="Genomic_DNA"/>
</dbReference>
<proteinExistence type="predicted"/>
<name>A0AA48Y3X7_9CAUD</name>
<feature type="region of interest" description="Disordered" evidence="1">
    <location>
        <begin position="22"/>
        <end position="60"/>
    </location>
</feature>
<dbReference type="RefSeq" id="YP_010677770.1">
    <property type="nucleotide sequence ID" value="NC_071025.1"/>
</dbReference>
<reference evidence="2" key="1">
    <citation type="submission" date="2021-11" db="EMBL/GenBank/DDBJ databases">
        <authorList>
            <person name="Furlong K.P."/>
            <person name="Ghanmi N."/>
            <person name="Islam M.S."/>
            <person name="Jung D."/>
            <person name="Madani M.T."/>
            <person name="Petrova A."/>
            <person name="Ristovski M."/>
            <person name="Salikini A."/>
            <person name="Uppal M."/>
            <person name="Tran A."/>
            <person name="Tremblay V."/>
            <person name="Williams E."/>
            <person name="Giles L."/>
            <person name="McCarthy L."/>
            <person name="Wheaton K.A."/>
            <person name="Chan K."/>
            <person name="Rudner A.D."/>
            <person name="Beyer A.R."/>
            <person name="Chong R.A."/>
            <person name="Edgington N.P."/>
            <person name="Freise A.C."/>
            <person name="Garcia Costas A.M."/>
            <person name="Gibb B.P."/>
            <person name="Klyczek K.K."/>
            <person name="Swerdlow S.J."/>
            <person name="Garlena R.A."/>
            <person name="Russell D.A."/>
            <person name="Jacobs-Sera D."/>
            <person name="Hatfull G.F."/>
        </authorList>
    </citation>
    <scope>NUCLEOTIDE SEQUENCE</scope>
</reference>
<dbReference type="GeneID" id="77954154"/>
<keyword evidence="3" id="KW-1185">Reference proteome</keyword>